<dbReference type="PROSITE" id="PS01195">
    <property type="entry name" value="PEPT_TRNA_HYDROL_1"/>
    <property type="match status" value="1"/>
</dbReference>
<evidence type="ECO:0000256" key="5">
    <source>
        <dbReference type="ARBA" id="ARBA00038063"/>
    </source>
</evidence>
<feature type="binding site" evidence="8">
    <location>
        <position position="21"/>
    </location>
    <ligand>
        <name>tRNA</name>
        <dbReference type="ChEBI" id="CHEBI:17843"/>
    </ligand>
</feature>
<dbReference type="Gene3D" id="3.40.50.1470">
    <property type="entry name" value="Peptidyl-tRNA hydrolase"/>
    <property type="match status" value="1"/>
</dbReference>
<protein>
    <recommendedName>
        <fullName evidence="7 8">Peptidyl-tRNA hydrolase</fullName>
        <shortName evidence="8">Pth</shortName>
        <ecNumber evidence="1 8">3.1.1.29</ecNumber>
    </recommendedName>
</protein>
<dbReference type="GO" id="GO:0006515">
    <property type="term" value="P:protein quality control for misfolded or incompletely synthesized proteins"/>
    <property type="evidence" value="ECO:0007669"/>
    <property type="project" value="UniProtKB-UniRule"/>
</dbReference>
<comment type="function">
    <text evidence="8">Catalyzes the release of premature peptidyl moieties from peptidyl-tRNA molecules trapped in stalled 50S ribosomal subunits, and thus maintains levels of free tRNAs and 50S ribosomes.</text>
</comment>
<dbReference type="PANTHER" id="PTHR17224">
    <property type="entry name" value="PEPTIDYL-TRNA HYDROLASE"/>
    <property type="match status" value="1"/>
</dbReference>
<evidence type="ECO:0000313" key="12">
    <source>
        <dbReference type="Proteomes" id="UP001139207"/>
    </source>
</evidence>
<dbReference type="CDD" id="cd00462">
    <property type="entry name" value="PTH"/>
    <property type="match status" value="1"/>
</dbReference>
<keyword evidence="2 8" id="KW-0820">tRNA-binding</keyword>
<evidence type="ECO:0000256" key="2">
    <source>
        <dbReference type="ARBA" id="ARBA00022555"/>
    </source>
</evidence>
<dbReference type="EMBL" id="JALIEA010000011">
    <property type="protein sequence ID" value="MCJ7858129.1"/>
    <property type="molecule type" value="Genomic_DNA"/>
</dbReference>
<dbReference type="EC" id="3.1.1.29" evidence="1 8"/>
<evidence type="ECO:0000313" key="11">
    <source>
        <dbReference type="EMBL" id="MCJ7858129.1"/>
    </source>
</evidence>
<comment type="subcellular location">
    <subcellularLocation>
        <location evidence="8">Cytoplasm</location>
    </subcellularLocation>
</comment>
<keyword evidence="4 8" id="KW-0694">RNA-binding</keyword>
<feature type="binding site" evidence="8">
    <location>
        <position position="77"/>
    </location>
    <ligand>
        <name>tRNA</name>
        <dbReference type="ChEBI" id="CHEBI:17843"/>
    </ligand>
</feature>
<dbReference type="Proteomes" id="UP001139207">
    <property type="component" value="Unassembled WGS sequence"/>
</dbReference>
<comment type="caution">
    <text evidence="11">The sequence shown here is derived from an EMBL/GenBank/DDBJ whole genome shotgun (WGS) entry which is preliminary data.</text>
</comment>
<keyword evidence="3 8" id="KW-0378">Hydrolase</keyword>
<sequence>MNSTDRSPFLVVGLGNPGSRYDGTRHNVGAMVLDELAGHCGGPAGPPTFTTNRKLNARVAETRIGDRRVVLGVPRSFMNQSGGPVKAMASYYGVPADAVVVVHDELDLDPGVVKLKSGGGLNSHNGLRDIAKSLGTRDFHRVQVGIGRPPGRMAPASYVLKPFSKAERTELPITLADAADLIVGLAVGSGS</sequence>
<dbReference type="NCBIfam" id="TIGR00447">
    <property type="entry name" value="pth"/>
    <property type="match status" value="1"/>
</dbReference>
<dbReference type="GO" id="GO:0072344">
    <property type="term" value="P:rescue of stalled ribosome"/>
    <property type="evidence" value="ECO:0007669"/>
    <property type="project" value="UniProtKB-UniRule"/>
</dbReference>
<gene>
    <name evidence="8 11" type="primary">pth</name>
    <name evidence="11" type="ORF">MUN33_05265</name>
</gene>
<keyword evidence="12" id="KW-1185">Reference proteome</keyword>
<comment type="function">
    <text evidence="8">Hydrolyzes ribosome-free peptidyl-tRNAs (with 1 or more amino acids incorporated), which drop off the ribosome during protein synthesis, or as a result of ribosome stalling.</text>
</comment>
<comment type="similarity">
    <text evidence="5 8 10">Belongs to the PTH family.</text>
</comment>
<evidence type="ECO:0000256" key="1">
    <source>
        <dbReference type="ARBA" id="ARBA00013260"/>
    </source>
</evidence>
<evidence type="ECO:0000256" key="4">
    <source>
        <dbReference type="ARBA" id="ARBA00022884"/>
    </source>
</evidence>
<evidence type="ECO:0000256" key="6">
    <source>
        <dbReference type="ARBA" id="ARBA00048707"/>
    </source>
</evidence>
<comment type="catalytic activity">
    <reaction evidence="6 8 9">
        <text>an N-acyl-L-alpha-aminoacyl-tRNA + H2O = an N-acyl-L-amino acid + a tRNA + H(+)</text>
        <dbReference type="Rhea" id="RHEA:54448"/>
        <dbReference type="Rhea" id="RHEA-COMP:10123"/>
        <dbReference type="Rhea" id="RHEA-COMP:13883"/>
        <dbReference type="ChEBI" id="CHEBI:15377"/>
        <dbReference type="ChEBI" id="CHEBI:15378"/>
        <dbReference type="ChEBI" id="CHEBI:59874"/>
        <dbReference type="ChEBI" id="CHEBI:78442"/>
        <dbReference type="ChEBI" id="CHEBI:138191"/>
        <dbReference type="EC" id="3.1.1.29"/>
    </reaction>
</comment>
<dbReference type="FunFam" id="3.40.50.1470:FF:000001">
    <property type="entry name" value="Peptidyl-tRNA hydrolase"/>
    <property type="match status" value="1"/>
</dbReference>
<evidence type="ECO:0000256" key="3">
    <source>
        <dbReference type="ARBA" id="ARBA00022801"/>
    </source>
</evidence>
<dbReference type="Pfam" id="PF01195">
    <property type="entry name" value="Pept_tRNA_hydro"/>
    <property type="match status" value="1"/>
</dbReference>
<keyword evidence="8" id="KW-0963">Cytoplasm</keyword>
<feature type="site" description="Discriminates between blocked and unblocked aminoacyl-tRNA" evidence="8">
    <location>
        <position position="16"/>
    </location>
</feature>
<dbReference type="GO" id="GO:0000049">
    <property type="term" value="F:tRNA binding"/>
    <property type="evidence" value="ECO:0007669"/>
    <property type="project" value="UniProtKB-UniRule"/>
</dbReference>
<evidence type="ECO:0000256" key="10">
    <source>
        <dbReference type="RuleBase" id="RU004320"/>
    </source>
</evidence>
<dbReference type="PROSITE" id="PS01196">
    <property type="entry name" value="PEPT_TRNA_HYDROL_2"/>
    <property type="match status" value="1"/>
</dbReference>
<comment type="subunit">
    <text evidence="8">Monomer.</text>
</comment>
<dbReference type="SUPFAM" id="SSF53178">
    <property type="entry name" value="Peptidyl-tRNA hydrolase-like"/>
    <property type="match status" value="1"/>
</dbReference>
<dbReference type="HAMAP" id="MF_00083">
    <property type="entry name" value="Pept_tRNA_hydro_bact"/>
    <property type="match status" value="1"/>
</dbReference>
<feature type="binding site" evidence="8">
    <location>
        <position position="125"/>
    </location>
    <ligand>
        <name>tRNA</name>
        <dbReference type="ChEBI" id="CHEBI:17843"/>
    </ligand>
</feature>
<proteinExistence type="inferred from homology"/>
<dbReference type="InterPro" id="IPR036416">
    <property type="entry name" value="Pept_tRNA_hydro_sf"/>
</dbReference>
<dbReference type="GO" id="GO:0004045">
    <property type="term" value="F:peptidyl-tRNA hydrolase activity"/>
    <property type="evidence" value="ECO:0007669"/>
    <property type="project" value="UniProtKB-UniRule"/>
</dbReference>
<organism evidence="11 12">
    <name type="scientific">Corynebacterium kalidii</name>
    <dbReference type="NCBI Taxonomy" id="2931982"/>
    <lineage>
        <taxon>Bacteria</taxon>
        <taxon>Bacillati</taxon>
        <taxon>Actinomycetota</taxon>
        <taxon>Actinomycetes</taxon>
        <taxon>Mycobacteriales</taxon>
        <taxon>Corynebacteriaceae</taxon>
        <taxon>Corynebacterium</taxon>
    </lineage>
</organism>
<dbReference type="InterPro" id="IPR001328">
    <property type="entry name" value="Pept_tRNA_hydro"/>
</dbReference>
<evidence type="ECO:0000256" key="8">
    <source>
        <dbReference type="HAMAP-Rule" id="MF_00083"/>
    </source>
</evidence>
<dbReference type="PANTHER" id="PTHR17224:SF1">
    <property type="entry name" value="PEPTIDYL-TRNA HYDROLASE"/>
    <property type="match status" value="1"/>
</dbReference>
<feature type="site" description="Stabilizes the basic form of H active site to accept a proton" evidence="8">
    <location>
        <position position="104"/>
    </location>
</feature>
<feature type="active site" description="Proton acceptor" evidence="8">
    <location>
        <position position="26"/>
    </location>
</feature>
<accession>A0A9X1WFM6</accession>
<dbReference type="RefSeq" id="WP_244803835.1">
    <property type="nucleotide sequence ID" value="NZ_JALIEA010000011.1"/>
</dbReference>
<dbReference type="GO" id="GO:0005737">
    <property type="term" value="C:cytoplasm"/>
    <property type="evidence" value="ECO:0007669"/>
    <property type="project" value="UniProtKB-SubCell"/>
</dbReference>
<reference evidence="11" key="1">
    <citation type="submission" date="2022-04" db="EMBL/GenBank/DDBJ databases">
        <title>Corynebacterium kalidii LD5P10.</title>
        <authorList>
            <person name="Sun J.Q."/>
        </authorList>
    </citation>
    <scope>NUCLEOTIDE SEQUENCE</scope>
    <source>
        <strain evidence="11">LD5P10</strain>
    </source>
</reference>
<dbReference type="InterPro" id="IPR018171">
    <property type="entry name" value="Pept_tRNA_hydro_CS"/>
</dbReference>
<name>A0A9X1WFM6_9CORY</name>
<dbReference type="AlphaFoldDB" id="A0A9X1WFM6"/>
<evidence type="ECO:0000256" key="7">
    <source>
        <dbReference type="ARBA" id="ARBA00050038"/>
    </source>
</evidence>
<feature type="binding site" evidence="8">
    <location>
        <position position="79"/>
    </location>
    <ligand>
        <name>tRNA</name>
        <dbReference type="ChEBI" id="CHEBI:17843"/>
    </ligand>
</feature>
<evidence type="ECO:0000256" key="9">
    <source>
        <dbReference type="RuleBase" id="RU000673"/>
    </source>
</evidence>